<organism evidence="1 2">
    <name type="scientific">Thelephora ganbajun</name>
    <name type="common">Ganba fungus</name>
    <dbReference type="NCBI Taxonomy" id="370292"/>
    <lineage>
        <taxon>Eukaryota</taxon>
        <taxon>Fungi</taxon>
        <taxon>Dikarya</taxon>
        <taxon>Basidiomycota</taxon>
        <taxon>Agaricomycotina</taxon>
        <taxon>Agaricomycetes</taxon>
        <taxon>Thelephorales</taxon>
        <taxon>Thelephoraceae</taxon>
        <taxon>Thelephora</taxon>
    </lineage>
</organism>
<sequence>MRQDLERVQSPGPRPNTPELGARQGHRNAGAAQLLTSDGSISDEFERCLKHIFAKYCTPPPPDGPNGKRGIFLTPPEGAYLSSEGLDAWATDTNGTPFSEDTKKELMEFMDVTDTGCLTFKGFLQVYQLQTENDEEETWRDLSKHGFDRNLRLVSSRREDVDADADPFAS</sequence>
<proteinExistence type="predicted"/>
<reference evidence="1" key="1">
    <citation type="submission" date="2019-10" db="EMBL/GenBank/DDBJ databases">
        <authorList>
            <consortium name="DOE Joint Genome Institute"/>
            <person name="Kuo A."/>
            <person name="Miyauchi S."/>
            <person name="Kiss E."/>
            <person name="Drula E."/>
            <person name="Kohler A."/>
            <person name="Sanchez-Garcia M."/>
            <person name="Andreopoulos B."/>
            <person name="Barry K.W."/>
            <person name="Bonito G."/>
            <person name="Buee M."/>
            <person name="Carver A."/>
            <person name="Chen C."/>
            <person name="Cichocki N."/>
            <person name="Clum A."/>
            <person name="Culley D."/>
            <person name="Crous P.W."/>
            <person name="Fauchery L."/>
            <person name="Girlanda M."/>
            <person name="Hayes R."/>
            <person name="Keri Z."/>
            <person name="Labutti K."/>
            <person name="Lipzen A."/>
            <person name="Lombard V."/>
            <person name="Magnuson J."/>
            <person name="Maillard F."/>
            <person name="Morin E."/>
            <person name="Murat C."/>
            <person name="Nolan M."/>
            <person name="Ohm R."/>
            <person name="Pangilinan J."/>
            <person name="Pereira M."/>
            <person name="Perotto S."/>
            <person name="Peter M."/>
            <person name="Riley R."/>
            <person name="Sitrit Y."/>
            <person name="Stielow B."/>
            <person name="Szollosi G."/>
            <person name="Zifcakova L."/>
            <person name="Stursova M."/>
            <person name="Spatafora J.W."/>
            <person name="Tedersoo L."/>
            <person name="Vaario L.-M."/>
            <person name="Yamada A."/>
            <person name="Yan M."/>
            <person name="Wang P."/>
            <person name="Xu J."/>
            <person name="Bruns T."/>
            <person name="Baldrian P."/>
            <person name="Vilgalys R."/>
            <person name="Henrissat B."/>
            <person name="Grigoriev I.V."/>
            <person name="Hibbett D."/>
            <person name="Nagy L.G."/>
            <person name="Martin F.M."/>
        </authorList>
    </citation>
    <scope>NUCLEOTIDE SEQUENCE</scope>
    <source>
        <strain evidence="1">P2</strain>
    </source>
</reference>
<evidence type="ECO:0000313" key="2">
    <source>
        <dbReference type="Proteomes" id="UP000886501"/>
    </source>
</evidence>
<comment type="caution">
    <text evidence="1">The sequence shown here is derived from an EMBL/GenBank/DDBJ whole genome shotgun (WGS) entry which is preliminary data.</text>
</comment>
<dbReference type="Proteomes" id="UP000886501">
    <property type="component" value="Unassembled WGS sequence"/>
</dbReference>
<reference evidence="1" key="2">
    <citation type="journal article" date="2020" name="Nat. Commun.">
        <title>Large-scale genome sequencing of mycorrhizal fungi provides insights into the early evolution of symbiotic traits.</title>
        <authorList>
            <person name="Miyauchi S."/>
            <person name="Kiss E."/>
            <person name="Kuo A."/>
            <person name="Drula E."/>
            <person name="Kohler A."/>
            <person name="Sanchez-Garcia M."/>
            <person name="Morin E."/>
            <person name="Andreopoulos B."/>
            <person name="Barry K.W."/>
            <person name="Bonito G."/>
            <person name="Buee M."/>
            <person name="Carver A."/>
            <person name="Chen C."/>
            <person name="Cichocki N."/>
            <person name="Clum A."/>
            <person name="Culley D."/>
            <person name="Crous P.W."/>
            <person name="Fauchery L."/>
            <person name="Girlanda M."/>
            <person name="Hayes R.D."/>
            <person name="Keri Z."/>
            <person name="LaButti K."/>
            <person name="Lipzen A."/>
            <person name="Lombard V."/>
            <person name="Magnuson J."/>
            <person name="Maillard F."/>
            <person name="Murat C."/>
            <person name="Nolan M."/>
            <person name="Ohm R.A."/>
            <person name="Pangilinan J."/>
            <person name="Pereira M.F."/>
            <person name="Perotto S."/>
            <person name="Peter M."/>
            <person name="Pfister S."/>
            <person name="Riley R."/>
            <person name="Sitrit Y."/>
            <person name="Stielow J.B."/>
            <person name="Szollosi G."/>
            <person name="Zifcakova L."/>
            <person name="Stursova M."/>
            <person name="Spatafora J.W."/>
            <person name="Tedersoo L."/>
            <person name="Vaario L.M."/>
            <person name="Yamada A."/>
            <person name="Yan M."/>
            <person name="Wang P."/>
            <person name="Xu J."/>
            <person name="Bruns T."/>
            <person name="Baldrian P."/>
            <person name="Vilgalys R."/>
            <person name="Dunand C."/>
            <person name="Henrissat B."/>
            <person name="Grigoriev I.V."/>
            <person name="Hibbett D."/>
            <person name="Nagy L.G."/>
            <person name="Martin F.M."/>
        </authorList>
    </citation>
    <scope>NUCLEOTIDE SEQUENCE</scope>
    <source>
        <strain evidence="1">P2</strain>
    </source>
</reference>
<name>A0ACB6ZTN4_THEGA</name>
<evidence type="ECO:0000313" key="1">
    <source>
        <dbReference type="EMBL" id="KAF9652828.1"/>
    </source>
</evidence>
<gene>
    <name evidence="1" type="ORF">BDM02DRAFT_3153407</name>
</gene>
<keyword evidence="2" id="KW-1185">Reference proteome</keyword>
<protein>
    <submittedName>
        <fullName evidence="1">Uncharacterized protein</fullName>
    </submittedName>
</protein>
<dbReference type="EMBL" id="MU117966">
    <property type="protein sequence ID" value="KAF9652828.1"/>
    <property type="molecule type" value="Genomic_DNA"/>
</dbReference>
<accession>A0ACB6ZTN4</accession>